<organism evidence="1 2">
    <name type="scientific">Ensete ventricosum</name>
    <name type="common">Abyssinian banana</name>
    <name type="synonym">Musa ensete</name>
    <dbReference type="NCBI Taxonomy" id="4639"/>
    <lineage>
        <taxon>Eukaryota</taxon>
        <taxon>Viridiplantae</taxon>
        <taxon>Streptophyta</taxon>
        <taxon>Embryophyta</taxon>
        <taxon>Tracheophyta</taxon>
        <taxon>Spermatophyta</taxon>
        <taxon>Magnoliopsida</taxon>
        <taxon>Liliopsida</taxon>
        <taxon>Zingiberales</taxon>
        <taxon>Musaceae</taxon>
        <taxon>Ensete</taxon>
    </lineage>
</organism>
<evidence type="ECO:0000313" key="1">
    <source>
        <dbReference type="EMBL" id="RRT84808.1"/>
    </source>
</evidence>
<protein>
    <submittedName>
        <fullName evidence="1">Uncharacterized protein</fullName>
    </submittedName>
</protein>
<dbReference type="PANTHER" id="PTHR31721:SF1">
    <property type="entry name" value="OS07G0656700 PROTEIN"/>
    <property type="match status" value="1"/>
</dbReference>
<comment type="caution">
    <text evidence="1">The sequence shown here is derived from an EMBL/GenBank/DDBJ whole genome shotgun (WGS) entry which is preliminary data.</text>
</comment>
<dbReference type="EMBL" id="AMZH03000230">
    <property type="protein sequence ID" value="RRT84808.1"/>
    <property type="molecule type" value="Genomic_DNA"/>
</dbReference>
<dbReference type="PANTHER" id="PTHR31721">
    <property type="entry name" value="OS06G0710300 PROTEIN"/>
    <property type="match status" value="1"/>
</dbReference>
<reference evidence="1 2" key="1">
    <citation type="journal article" date="2014" name="Agronomy (Basel)">
        <title>A Draft Genome Sequence for Ensete ventricosum, the Drought-Tolerant Tree Against Hunger.</title>
        <authorList>
            <person name="Harrison J."/>
            <person name="Moore K.A."/>
            <person name="Paszkiewicz K."/>
            <person name="Jones T."/>
            <person name="Grant M."/>
            <person name="Ambacheew D."/>
            <person name="Muzemil S."/>
            <person name="Studholme D.J."/>
        </authorList>
    </citation>
    <scope>NUCLEOTIDE SEQUENCE [LARGE SCALE GENOMIC DNA]</scope>
</reference>
<dbReference type="Proteomes" id="UP000287651">
    <property type="component" value="Unassembled WGS sequence"/>
</dbReference>
<accession>A0A427B8L1</accession>
<evidence type="ECO:0000313" key="2">
    <source>
        <dbReference type="Proteomes" id="UP000287651"/>
    </source>
</evidence>
<dbReference type="AlphaFoldDB" id="A0A427B8L1"/>
<proteinExistence type="predicted"/>
<sequence>MIRAVGVLDCFRAHIRLRELGKSEDKAEGKTSTESLIPCSYGGRVLGRKSFAVGLAVVGFCSRFGLVNTGCAVFDLAEYLFPLLQGCVYIVDAYKVYWSSCLKGVHTGQMVLRLVEAIGKVFYMFNSNLVLSLLISNLF</sequence>
<gene>
    <name evidence="1" type="ORF">B296_00012757</name>
</gene>
<name>A0A427B8L1_ENSVE</name>